<dbReference type="OrthoDB" id="1972459at2759"/>
<proteinExistence type="predicted"/>
<organism evidence="1 2">
    <name type="scientific">Adiantum capillus-veneris</name>
    <name type="common">Maidenhair fern</name>
    <dbReference type="NCBI Taxonomy" id="13818"/>
    <lineage>
        <taxon>Eukaryota</taxon>
        <taxon>Viridiplantae</taxon>
        <taxon>Streptophyta</taxon>
        <taxon>Embryophyta</taxon>
        <taxon>Tracheophyta</taxon>
        <taxon>Polypodiopsida</taxon>
        <taxon>Polypodiidae</taxon>
        <taxon>Polypodiales</taxon>
        <taxon>Pteridineae</taxon>
        <taxon>Pteridaceae</taxon>
        <taxon>Vittarioideae</taxon>
        <taxon>Adiantum</taxon>
    </lineage>
</organism>
<dbReference type="AlphaFoldDB" id="A0A9D4ZBB3"/>
<gene>
    <name evidence="1" type="ORF">GOP47_0017114</name>
</gene>
<name>A0A9D4ZBB3_ADICA</name>
<sequence length="441" mass="49821">MRYWRLPKPKDPTESSLVATFQLLQNEFWRMLQSPFDVDAYCDDNAYHLSDLHVDRGLQVVDEASVKLFDGDNLSESGYCSNLESNDYSASLFSVAGKSMDCIPIDGAFTDEGYSCDDSTIFDLSPYTRSIRSGCLDEARNAKEGIQALESFDVREDSCRETYHKYNACDPSCDACHLTSSLPLAIDADDCEESDDAPDAYSKYNVVFVDDRPLSHDEEASDRGSSHPAFMYRDVDTHDVGSSQTPSVDTFADDKAHWGFDLPVLEMDADMTSYVEKASERLQILRGTDQTYNCGMLNTLFFHEVEGAGSNKEESNGQQIYDEFGSDVLPNRVDLVVEFGHVCSDMVSWSETDSKNSQKGQSNESTYVRALKAKFNMMLQELPDVCQHQSSRVKSLYMSCIHIILLVMKTNCKHKNSFYAIVLMFMKLHLHRCSMKIFVFL</sequence>
<reference evidence="1" key="1">
    <citation type="submission" date="2021-01" db="EMBL/GenBank/DDBJ databases">
        <title>Adiantum capillus-veneris genome.</title>
        <authorList>
            <person name="Fang Y."/>
            <person name="Liao Q."/>
        </authorList>
    </citation>
    <scope>NUCLEOTIDE SEQUENCE</scope>
    <source>
        <strain evidence="1">H3</strain>
        <tissue evidence="1">Leaf</tissue>
    </source>
</reference>
<comment type="caution">
    <text evidence="1">The sequence shown here is derived from an EMBL/GenBank/DDBJ whole genome shotgun (WGS) entry which is preliminary data.</text>
</comment>
<dbReference type="EMBL" id="JABFUD020000016">
    <property type="protein sequence ID" value="KAI5068769.1"/>
    <property type="molecule type" value="Genomic_DNA"/>
</dbReference>
<evidence type="ECO:0000313" key="1">
    <source>
        <dbReference type="EMBL" id="KAI5068769.1"/>
    </source>
</evidence>
<dbReference type="Proteomes" id="UP000886520">
    <property type="component" value="Chromosome 16"/>
</dbReference>
<protein>
    <submittedName>
        <fullName evidence="1">Uncharacterized protein</fullName>
    </submittedName>
</protein>
<evidence type="ECO:0000313" key="2">
    <source>
        <dbReference type="Proteomes" id="UP000886520"/>
    </source>
</evidence>
<keyword evidence="2" id="KW-1185">Reference proteome</keyword>
<accession>A0A9D4ZBB3</accession>